<evidence type="ECO:0000313" key="3">
    <source>
        <dbReference type="EMBL" id="KXA06154.1"/>
    </source>
</evidence>
<gene>
    <name evidence="3" type="ORF">HMPREF3222_02914</name>
</gene>
<organism evidence="3 4">
    <name type="scientific">Clostridium perfringens</name>
    <dbReference type="NCBI Taxonomy" id="1502"/>
    <lineage>
        <taxon>Bacteria</taxon>
        <taxon>Bacillati</taxon>
        <taxon>Bacillota</taxon>
        <taxon>Clostridia</taxon>
        <taxon>Eubacteriales</taxon>
        <taxon>Clostridiaceae</taxon>
        <taxon>Clostridium</taxon>
    </lineage>
</organism>
<dbReference type="Gene3D" id="1.10.443.10">
    <property type="entry name" value="Intergrase catalytic core"/>
    <property type="match status" value="1"/>
</dbReference>
<dbReference type="GO" id="GO:0006310">
    <property type="term" value="P:DNA recombination"/>
    <property type="evidence" value="ECO:0007669"/>
    <property type="project" value="UniProtKB-KW"/>
</dbReference>
<protein>
    <submittedName>
        <fullName evidence="3">Site-specific recombinase, phage integrase family</fullName>
    </submittedName>
</protein>
<comment type="caution">
    <text evidence="3">The sequence shown here is derived from an EMBL/GenBank/DDBJ whole genome shotgun (WGS) entry which is preliminary data.</text>
</comment>
<dbReference type="Proteomes" id="UP000070646">
    <property type="component" value="Unassembled WGS sequence"/>
</dbReference>
<dbReference type="RefSeq" id="WP_060796737.1">
    <property type="nucleotide sequence ID" value="NZ_KQ956319.1"/>
</dbReference>
<evidence type="ECO:0000256" key="1">
    <source>
        <dbReference type="ARBA" id="ARBA00023172"/>
    </source>
</evidence>
<dbReference type="EMBL" id="LRPU01000187">
    <property type="protein sequence ID" value="KXA06154.1"/>
    <property type="molecule type" value="Genomic_DNA"/>
</dbReference>
<accession>A0A133MQ26</accession>
<feature type="domain" description="Tyr recombinase" evidence="2">
    <location>
        <begin position="11"/>
        <end position="202"/>
    </location>
</feature>
<dbReference type="PATRIC" id="fig|1502.174.peg.2937"/>
<dbReference type="InterPro" id="IPR011010">
    <property type="entry name" value="DNA_brk_join_enz"/>
</dbReference>
<dbReference type="InterPro" id="IPR013762">
    <property type="entry name" value="Integrase-like_cat_sf"/>
</dbReference>
<evidence type="ECO:0000313" key="4">
    <source>
        <dbReference type="Proteomes" id="UP000070646"/>
    </source>
</evidence>
<dbReference type="AlphaFoldDB" id="A0A133MQ26"/>
<dbReference type="PANTHER" id="PTHR30349">
    <property type="entry name" value="PHAGE INTEGRASE-RELATED"/>
    <property type="match status" value="1"/>
</dbReference>
<dbReference type="PANTHER" id="PTHR30349:SF82">
    <property type="entry name" value="INTEGRASE_RECOMBINASE YOEC-RELATED"/>
    <property type="match status" value="1"/>
</dbReference>
<name>A0A133MQ26_CLOPF</name>
<dbReference type="SUPFAM" id="SSF56349">
    <property type="entry name" value="DNA breaking-rejoining enzymes"/>
    <property type="match status" value="1"/>
</dbReference>
<dbReference type="InterPro" id="IPR002104">
    <property type="entry name" value="Integrase_catalytic"/>
</dbReference>
<dbReference type="PROSITE" id="PS51898">
    <property type="entry name" value="TYR_RECOMBINASE"/>
    <property type="match status" value="1"/>
</dbReference>
<dbReference type="Pfam" id="PF00589">
    <property type="entry name" value="Phage_integrase"/>
    <property type="match status" value="1"/>
</dbReference>
<proteinExistence type="predicted"/>
<evidence type="ECO:0000259" key="2">
    <source>
        <dbReference type="PROSITE" id="PS51898"/>
    </source>
</evidence>
<reference evidence="3 4" key="1">
    <citation type="submission" date="2016-01" db="EMBL/GenBank/DDBJ databases">
        <authorList>
            <person name="Oliw E.H."/>
        </authorList>
    </citation>
    <scope>NUCLEOTIDE SEQUENCE [LARGE SCALE GENOMIC DNA]</scope>
    <source>
        <strain evidence="3 4">MJR7757A</strain>
    </source>
</reference>
<dbReference type="GO" id="GO:0015074">
    <property type="term" value="P:DNA integration"/>
    <property type="evidence" value="ECO:0007669"/>
    <property type="project" value="InterPro"/>
</dbReference>
<dbReference type="InterPro" id="IPR050090">
    <property type="entry name" value="Tyrosine_recombinase_XerCD"/>
</dbReference>
<sequence length="210" mass="24438">MSKIFATKAIKDNKFLSDIQEYLKVKNPRDYIIFIIGLRTGYRAQDIVDLKIKDIKKALSDGRFVIKEKKKFRNYETRKFNKTPGYSKEPKPRVVEFSKRDVFYKILSKYVEGKPNYDYAFKSQKGNHIKVDSFARNLKVAGEYFGIYNLGAHTPRKTYGYNLYINSDKDIVLVKNALGHSSIAITERYIGIEEEFIKECSEGLENLICI</sequence>
<keyword evidence="1" id="KW-0233">DNA recombination</keyword>
<dbReference type="GO" id="GO:0003677">
    <property type="term" value="F:DNA binding"/>
    <property type="evidence" value="ECO:0007669"/>
    <property type="project" value="InterPro"/>
</dbReference>